<evidence type="ECO:0000313" key="2">
    <source>
        <dbReference type="EMBL" id="RZF23265.1"/>
    </source>
</evidence>
<dbReference type="PANTHER" id="PTHR10138:SF0">
    <property type="entry name" value="TRYPTOPHAN 2,3-DIOXYGENASE"/>
    <property type="match status" value="1"/>
</dbReference>
<reference evidence="3" key="1">
    <citation type="journal article" date="2019" name="Int. J. Syst. Evol. Microbiol.">
        <title>Halobacteriovorax valvorus sp. nov., a novel prokaryotic predator isolated from coastal seawater of China.</title>
        <authorList>
            <person name="Chen M.-X."/>
        </authorList>
    </citation>
    <scope>NUCLEOTIDE SEQUENCE [LARGE SCALE GENOMIC DNA]</scope>
    <source>
        <strain evidence="3">BL9</strain>
    </source>
</reference>
<dbReference type="PANTHER" id="PTHR10138">
    <property type="entry name" value="TRYPTOPHAN 2,3-DIOXYGENASE"/>
    <property type="match status" value="1"/>
</dbReference>
<dbReference type="Proteomes" id="UP000443582">
    <property type="component" value="Unassembled WGS sequence"/>
</dbReference>
<dbReference type="RefSeq" id="WP_114706211.1">
    <property type="nucleotide sequence ID" value="NZ_QDKL01000001.1"/>
</dbReference>
<sequence length="364" mass="42804">MHKNQGPVYYGDYLELNKLLDTQNPLSKKYGDEAHDETLFILVHQVYELWFKQILHELNSIKKIFSVEKVQESVLSTVSSRLERIKKIQTLLLGQLEVMETMTPMDFLEFRELLVPASGFQSVQFREIEILLGLSTSDRKEVDREYFLGRLNKQDQERLLKIEKEDTLFSALEKWLERMPFTFKEDFDFWKEYQACVEDMLCGDEITIFSNVANMTPKALEIQKANLQSTRETFDTLFNEEKYANLVKEGKRRLSQKATLNALFVLLYRDEPILTLPYTILSHLMDIDENFTTWRYKHALMAHRMLGTKIGTGGSSGHQYLRDAAENNRSFIDLFNLSTFLIPRSQRPSLPQELRDEMNFNYKD</sequence>
<comment type="pathway">
    <text evidence="1">Amino-acid degradation; L-tryptophan degradation via kynurenine pathway; L-kynurenine from L-tryptophan: step 1/2.</text>
</comment>
<feature type="binding site" description="axial binding residue" evidence="1">
    <location>
        <position position="298"/>
    </location>
    <ligand>
        <name>heme</name>
        <dbReference type="ChEBI" id="CHEBI:30413"/>
    </ligand>
    <ligandPart>
        <name>Fe</name>
        <dbReference type="ChEBI" id="CHEBI:18248"/>
    </ligandPart>
</feature>
<protein>
    <recommendedName>
        <fullName evidence="1">Tryptophan 2,3-dioxygenase</fullName>
        <shortName evidence="1">TDO</shortName>
        <ecNumber evidence="1">1.13.11.11</ecNumber>
    </recommendedName>
    <alternativeName>
        <fullName evidence="1">Tryptamin 2,3-dioxygenase</fullName>
    </alternativeName>
    <alternativeName>
        <fullName evidence="1">Tryptophan oxygenase</fullName>
        <shortName evidence="1">TO</shortName>
        <shortName evidence="1">TRPO</shortName>
    </alternativeName>
    <alternativeName>
        <fullName evidence="1">Tryptophan pyrrolase</fullName>
    </alternativeName>
    <alternativeName>
        <fullName evidence="1">Tryptophanase</fullName>
    </alternativeName>
</protein>
<comment type="similarity">
    <text evidence="1">Belongs to the tryptophan 2,3-dioxygenase family.</text>
</comment>
<dbReference type="EMBL" id="QDKL01000001">
    <property type="protein sequence ID" value="RZF23265.1"/>
    <property type="molecule type" value="Genomic_DNA"/>
</dbReference>
<keyword evidence="1" id="KW-0349">Heme</keyword>
<organism evidence="2 3">
    <name type="scientific">Halobacteriovorax vibrionivorans</name>
    <dbReference type="NCBI Taxonomy" id="2152716"/>
    <lineage>
        <taxon>Bacteria</taxon>
        <taxon>Pseudomonadati</taxon>
        <taxon>Bdellovibrionota</taxon>
        <taxon>Bacteriovoracia</taxon>
        <taxon>Bacteriovoracales</taxon>
        <taxon>Halobacteriovoraceae</taxon>
        <taxon>Halobacteriovorax</taxon>
    </lineage>
</organism>
<dbReference type="EC" id="1.13.11.11" evidence="1"/>
<keyword evidence="3" id="KW-1185">Reference proteome</keyword>
<proteinExistence type="inferred from homology"/>
<keyword evidence="1" id="KW-0479">Metal-binding</keyword>
<evidence type="ECO:0000256" key="1">
    <source>
        <dbReference type="HAMAP-Rule" id="MF_01972"/>
    </source>
</evidence>
<name>A0ABY0IL37_9BACT</name>
<feature type="binding site" evidence="1">
    <location>
        <position position="312"/>
    </location>
    <ligand>
        <name>substrate</name>
    </ligand>
</feature>
<dbReference type="HAMAP" id="MF_01972">
    <property type="entry name" value="T23O"/>
    <property type="match status" value="1"/>
</dbReference>
<keyword evidence="1" id="KW-0560">Oxidoreductase</keyword>
<keyword evidence="1" id="KW-0823">Tryptophan catabolism</keyword>
<keyword evidence="1" id="KW-0408">Iron</keyword>
<gene>
    <name evidence="1" type="primary">kynA</name>
    <name evidence="2" type="ORF">DAY19_05715</name>
</gene>
<comment type="cofactor">
    <cofactor evidence="1">
        <name>heme</name>
        <dbReference type="ChEBI" id="CHEBI:30413"/>
    </cofactor>
    <text evidence="1">Binds 1 heme group per subunit.</text>
</comment>
<comment type="caution">
    <text evidence="2">The sequence shown here is derived from an EMBL/GenBank/DDBJ whole genome shotgun (WGS) entry which is preliminary data.</text>
</comment>
<comment type="caution">
    <text evidence="1">Lacks conserved residue(s) required for the propagation of feature annotation.</text>
</comment>
<dbReference type="SUPFAM" id="SSF140959">
    <property type="entry name" value="Indolic compounds 2,3-dioxygenase-like"/>
    <property type="match status" value="1"/>
</dbReference>
<comment type="subunit">
    <text evidence="1">Homotetramer.</text>
</comment>
<dbReference type="Gene3D" id="1.10.287.3810">
    <property type="match status" value="1"/>
</dbReference>
<comment type="function">
    <text evidence="1">Heme-dependent dioxygenase that catalyzes the oxidative cleavage of the L-tryptophan (L-Trp) pyrrole ring and converts L-tryptophan to N-formyl-L-kynurenine. Catalyzes the oxidative cleavage of the indole moiety.</text>
</comment>
<feature type="binding site" evidence="1">
    <location>
        <position position="111"/>
    </location>
    <ligand>
        <name>substrate</name>
    </ligand>
</feature>
<evidence type="ECO:0000313" key="3">
    <source>
        <dbReference type="Proteomes" id="UP000443582"/>
    </source>
</evidence>
<dbReference type="InterPro" id="IPR037217">
    <property type="entry name" value="Trp/Indoleamine_2_3_dOase-like"/>
</dbReference>
<accession>A0ABY0IL37</accession>
<dbReference type="InterPro" id="IPR004981">
    <property type="entry name" value="Trp_2_3_dOase"/>
</dbReference>
<dbReference type="Gene3D" id="1.20.58.480">
    <property type="match status" value="1"/>
</dbReference>
<comment type="catalytic activity">
    <reaction evidence="1">
        <text>L-tryptophan + O2 = N-formyl-L-kynurenine</text>
        <dbReference type="Rhea" id="RHEA:24536"/>
        <dbReference type="ChEBI" id="CHEBI:15379"/>
        <dbReference type="ChEBI" id="CHEBI:57912"/>
        <dbReference type="ChEBI" id="CHEBI:58629"/>
        <dbReference type="EC" id="1.13.11.11"/>
    </reaction>
</comment>
<keyword evidence="1" id="KW-0223">Dioxygenase</keyword>
<dbReference type="Pfam" id="PF03301">
    <property type="entry name" value="Trp_dioxygenase"/>
    <property type="match status" value="1"/>
</dbReference>